<dbReference type="Gene3D" id="3.90.550.10">
    <property type="entry name" value="Spore Coat Polysaccharide Biosynthesis Protein SpsA, Chain A"/>
    <property type="match status" value="1"/>
</dbReference>
<evidence type="ECO:0000313" key="1">
    <source>
        <dbReference type="EMBL" id="CAB4835999.1"/>
    </source>
</evidence>
<dbReference type="InterPro" id="IPR029044">
    <property type="entry name" value="Nucleotide-diphossugar_trans"/>
</dbReference>
<dbReference type="PANTHER" id="PTHR42866">
    <property type="entry name" value="3-DEOXY-MANNO-OCTULOSONATE CYTIDYLYLTRANSFERASE"/>
    <property type="match status" value="1"/>
</dbReference>
<organism evidence="1">
    <name type="scientific">freshwater metagenome</name>
    <dbReference type="NCBI Taxonomy" id="449393"/>
    <lineage>
        <taxon>unclassified sequences</taxon>
        <taxon>metagenomes</taxon>
        <taxon>ecological metagenomes</taxon>
    </lineage>
</organism>
<reference evidence="1" key="1">
    <citation type="submission" date="2020-05" db="EMBL/GenBank/DDBJ databases">
        <authorList>
            <person name="Chiriac C."/>
            <person name="Salcher M."/>
            <person name="Ghai R."/>
            <person name="Kavagutti S V."/>
        </authorList>
    </citation>
    <scope>NUCLEOTIDE SEQUENCE</scope>
</reference>
<name>A0A6J7AVY9_9ZZZZ</name>
<dbReference type="AlphaFoldDB" id="A0A6J7AVY9"/>
<dbReference type="CDD" id="cd02518">
    <property type="entry name" value="GT2_SpsF"/>
    <property type="match status" value="1"/>
</dbReference>
<dbReference type="EMBL" id="CAFABK010000165">
    <property type="protein sequence ID" value="CAB4835999.1"/>
    <property type="molecule type" value="Genomic_DNA"/>
</dbReference>
<sequence>MILRQLERIKRASTIDAIVVATSTDPSDDELVATLTTAGYDVVRGPLDDVLGRFIRVLDAYPAETVVRLTADCPLISPTVIDLVVRQFYAAGSDYLSNNLTPTYPDGLDVEVVKASTLRTLAEESTDVDEREHVTLGVYRRHEQFKVGNFRDPEGRDNTHLRWTVDNPDDFAFVTSIYEALWQLNSDFDYQDVLAFLEQYPDKSRTDQDSPRNAALNGLNTGLMQLKGSEDQSPVQGSGL</sequence>
<dbReference type="Pfam" id="PF02348">
    <property type="entry name" value="CTP_transf_3"/>
    <property type="match status" value="1"/>
</dbReference>
<dbReference type="PANTHER" id="PTHR42866:SF1">
    <property type="entry name" value="SPORE COAT POLYSACCHARIDE BIOSYNTHESIS PROTEIN SPSF"/>
    <property type="match status" value="1"/>
</dbReference>
<dbReference type="InterPro" id="IPR003329">
    <property type="entry name" value="Cytidylyl_trans"/>
</dbReference>
<dbReference type="GO" id="GO:0005829">
    <property type="term" value="C:cytosol"/>
    <property type="evidence" value="ECO:0007669"/>
    <property type="project" value="TreeGrafter"/>
</dbReference>
<accession>A0A6J7AVY9</accession>
<gene>
    <name evidence="1" type="ORF">UFOPK3204_01881</name>
</gene>
<protein>
    <submittedName>
        <fullName evidence="1">Unannotated protein</fullName>
    </submittedName>
</protein>
<proteinExistence type="predicted"/>
<dbReference type="SUPFAM" id="SSF53448">
    <property type="entry name" value="Nucleotide-diphospho-sugar transferases"/>
    <property type="match status" value="1"/>
</dbReference>